<evidence type="ECO:0000313" key="2">
    <source>
        <dbReference type="Proteomes" id="UP000501914"/>
    </source>
</evidence>
<gene>
    <name evidence="1" type="ORF">G4P54_03685</name>
</gene>
<organism evidence="1 2">
    <name type="scientific">Bacillus tequilensis</name>
    <dbReference type="NCBI Taxonomy" id="227866"/>
    <lineage>
        <taxon>Bacteria</taxon>
        <taxon>Bacillati</taxon>
        <taxon>Bacillota</taxon>
        <taxon>Bacilli</taxon>
        <taxon>Bacillales</taxon>
        <taxon>Bacillaceae</taxon>
        <taxon>Bacillus</taxon>
    </lineage>
</organism>
<keyword evidence="2" id="KW-1185">Reference proteome</keyword>
<reference evidence="1 2" key="1">
    <citation type="submission" date="2020-02" db="EMBL/GenBank/DDBJ databases">
        <title>Genome sequencing, annotation and comparative genomic analysis of Bacillus tequilensis EA-CB0015, an effective biological control agent against Pseudocercospora fijiensis in banana plants.</title>
        <authorList>
            <person name="Cuellar-Gaviria T.Z."/>
            <person name="Ju K.-S."/>
            <person name="Villegas-Escobar V."/>
        </authorList>
    </citation>
    <scope>NUCLEOTIDE SEQUENCE [LARGE SCALE GENOMIC DNA]</scope>
    <source>
        <strain evidence="1 2">EA-CB0015</strain>
    </source>
</reference>
<dbReference type="AlphaFoldDB" id="A0A6H0WEK3"/>
<evidence type="ECO:0000313" key="1">
    <source>
        <dbReference type="EMBL" id="QIW78972.1"/>
    </source>
</evidence>
<protein>
    <submittedName>
        <fullName evidence="1">Uncharacterized protein</fullName>
    </submittedName>
</protein>
<name>A0A6H0WEK3_9BACI</name>
<dbReference type="EMBL" id="CP048852">
    <property type="protein sequence ID" value="QIW78972.1"/>
    <property type="molecule type" value="Genomic_DNA"/>
</dbReference>
<dbReference type="KEGG" id="bteq:G4P54_03685"/>
<dbReference type="RefSeq" id="WP_167871807.1">
    <property type="nucleotide sequence ID" value="NZ_CP048852.1"/>
</dbReference>
<accession>A0A6H0WEK3</accession>
<sequence>MTVRKKLIKQINLTITAIKTNNPKNPTPMVKNILKRYEETKEFIQHSTEEQFEEDLSKVKNKLDTLTRAYLESANDYMNPMLKEMHKTEKLLKEYDKTAQS</sequence>
<dbReference type="Proteomes" id="UP000501914">
    <property type="component" value="Chromosome"/>
</dbReference>
<proteinExistence type="predicted"/>